<gene>
    <name evidence="2" type="ORF">M9Y10_034371</name>
</gene>
<comment type="caution">
    <text evidence="2">The sequence shown here is derived from an EMBL/GenBank/DDBJ whole genome shotgun (WGS) entry which is preliminary data.</text>
</comment>
<evidence type="ECO:0000256" key="1">
    <source>
        <dbReference type="SAM" id="MobiDB-lite"/>
    </source>
</evidence>
<dbReference type="EMBL" id="JAPFFF010000005">
    <property type="protein sequence ID" value="KAK8889620.1"/>
    <property type="molecule type" value="Genomic_DNA"/>
</dbReference>
<dbReference type="Proteomes" id="UP001470230">
    <property type="component" value="Unassembled WGS sequence"/>
</dbReference>
<evidence type="ECO:0000313" key="3">
    <source>
        <dbReference type="Proteomes" id="UP001470230"/>
    </source>
</evidence>
<sequence length="330" mass="37460">MKNSTKKTSAFFQMQVNSGMQPAFPILPMYMMHPETFPKPPQKRRKLVGVGDKNGGEKLRVFTRLKGFKAKESFVWKEITNRFGSEIKHGELLSIADVVATNAGIQLDRDAKRRKSVLIKWFEENWLQISPYLKYVILEDRKNQNNFIPNFGTNMIGTSNLSNTNNVNSMRPGITSCNPIPSNFTPFGNITNNTCNIMMPNLQNNMIRPNNTSMNFFNNSFPIQNGSMTSSMMNINPSSINYNNSYSNDKVYDKSCNNKNNFNGNNVNSTKINQNVIGTIQMQNWIQTQPMNNSSSFTPMPGNTQMVIQNQTQQNQTRSKKASTKKSKKA</sequence>
<accession>A0ABR2KEQ9</accession>
<proteinExistence type="predicted"/>
<evidence type="ECO:0000313" key="2">
    <source>
        <dbReference type="EMBL" id="KAK8889620.1"/>
    </source>
</evidence>
<keyword evidence="3" id="KW-1185">Reference proteome</keyword>
<feature type="compositionally biased region" description="Basic residues" evidence="1">
    <location>
        <begin position="318"/>
        <end position="330"/>
    </location>
</feature>
<name>A0ABR2KEQ9_9EUKA</name>
<feature type="region of interest" description="Disordered" evidence="1">
    <location>
        <begin position="310"/>
        <end position="330"/>
    </location>
</feature>
<reference evidence="2 3" key="1">
    <citation type="submission" date="2024-04" db="EMBL/GenBank/DDBJ databases">
        <title>Tritrichomonas musculus Genome.</title>
        <authorList>
            <person name="Alves-Ferreira E."/>
            <person name="Grigg M."/>
            <person name="Lorenzi H."/>
            <person name="Galac M."/>
        </authorList>
    </citation>
    <scope>NUCLEOTIDE SEQUENCE [LARGE SCALE GENOMIC DNA]</scope>
    <source>
        <strain evidence="2 3">EAF2021</strain>
    </source>
</reference>
<protein>
    <submittedName>
        <fullName evidence="2">Uncharacterized protein</fullName>
    </submittedName>
</protein>
<organism evidence="2 3">
    <name type="scientific">Tritrichomonas musculus</name>
    <dbReference type="NCBI Taxonomy" id="1915356"/>
    <lineage>
        <taxon>Eukaryota</taxon>
        <taxon>Metamonada</taxon>
        <taxon>Parabasalia</taxon>
        <taxon>Tritrichomonadida</taxon>
        <taxon>Tritrichomonadidae</taxon>
        <taxon>Tritrichomonas</taxon>
    </lineage>
</organism>